<dbReference type="InterPro" id="IPR055104">
    <property type="entry name" value="CNOT1_1st"/>
</dbReference>
<dbReference type="GO" id="GO:0000932">
    <property type="term" value="C:P-body"/>
    <property type="evidence" value="ECO:0007669"/>
    <property type="project" value="TreeGrafter"/>
</dbReference>
<evidence type="ECO:0000256" key="12">
    <source>
        <dbReference type="ARBA" id="ARBA00071432"/>
    </source>
</evidence>
<proteinExistence type="inferred from homology"/>
<evidence type="ECO:0000256" key="10">
    <source>
        <dbReference type="ARBA" id="ARBA00025717"/>
    </source>
</evidence>
<dbReference type="Proteomes" id="UP000051574">
    <property type="component" value="Unassembled WGS sequence"/>
</dbReference>
<dbReference type="InterPro" id="IPR032191">
    <property type="entry name" value="CNOT1_CAF1_bind"/>
</dbReference>
<dbReference type="CDD" id="cd20710">
    <property type="entry name" value="NOT1_connector"/>
    <property type="match status" value="1"/>
</dbReference>
<keyword evidence="5" id="KW-0810">Translation regulation</keyword>
<dbReference type="GO" id="GO:0005634">
    <property type="term" value="C:nucleus"/>
    <property type="evidence" value="ECO:0007669"/>
    <property type="project" value="UniProtKB-SubCell"/>
</dbReference>
<dbReference type="PANTHER" id="PTHR13162">
    <property type="entry name" value="CCR4-NOT TRANSCRIPTION COMPLEX"/>
    <property type="match status" value="1"/>
</dbReference>
<evidence type="ECO:0000259" key="14">
    <source>
        <dbReference type="Pfam" id="PF04054"/>
    </source>
</evidence>
<dbReference type="Gene3D" id="1.25.40.800">
    <property type="match status" value="1"/>
</dbReference>
<dbReference type="InterPro" id="IPR032194">
    <property type="entry name" value="CNOT1_HEAT"/>
</dbReference>
<dbReference type="GO" id="GO:0000288">
    <property type="term" value="P:nuclear-transcribed mRNA catabolic process, deadenylation-dependent decay"/>
    <property type="evidence" value="ECO:0007669"/>
    <property type="project" value="TreeGrafter"/>
</dbReference>
<evidence type="ECO:0000256" key="13">
    <source>
        <dbReference type="SAM" id="MobiDB-lite"/>
    </source>
</evidence>
<dbReference type="EMBL" id="LJIG01016379">
    <property type="protein sequence ID" value="KRT80777.1"/>
    <property type="molecule type" value="Genomic_DNA"/>
</dbReference>
<dbReference type="Pfam" id="PF12842">
    <property type="entry name" value="DUF3819"/>
    <property type="match status" value="1"/>
</dbReference>
<evidence type="ECO:0000256" key="4">
    <source>
        <dbReference type="ARBA" id="ARBA00022491"/>
    </source>
</evidence>
<dbReference type="Gene3D" id="1.25.40.790">
    <property type="match status" value="1"/>
</dbReference>
<dbReference type="Gene3D" id="1.25.40.180">
    <property type="match status" value="1"/>
</dbReference>
<evidence type="ECO:0000256" key="3">
    <source>
        <dbReference type="ARBA" id="ARBA00022490"/>
    </source>
</evidence>
<dbReference type="InterPro" id="IPR007196">
    <property type="entry name" value="CCR4-Not_Not1_C"/>
</dbReference>
<dbReference type="PANTHER" id="PTHR13162:SF8">
    <property type="entry name" value="CCR4-NOT TRANSCRIPTION COMPLEX SUBUNIT 1"/>
    <property type="match status" value="1"/>
</dbReference>
<dbReference type="InterPro" id="IPR040398">
    <property type="entry name" value="Not1"/>
</dbReference>
<dbReference type="FunFam" id="1.25.40.180:FF:000005">
    <property type="entry name" value="Ccr4-not transcription complex subunit 1 isoform"/>
    <property type="match status" value="1"/>
</dbReference>
<evidence type="ECO:0000256" key="6">
    <source>
        <dbReference type="ARBA" id="ARBA00023015"/>
    </source>
</evidence>
<dbReference type="Pfam" id="PF16417">
    <property type="entry name" value="CNOT1_TTP_bind"/>
    <property type="match status" value="1"/>
</dbReference>
<evidence type="ECO:0000256" key="2">
    <source>
        <dbReference type="ARBA" id="ARBA00004496"/>
    </source>
</evidence>
<evidence type="ECO:0000256" key="9">
    <source>
        <dbReference type="ARBA" id="ARBA00023242"/>
    </source>
</evidence>
<keyword evidence="22" id="KW-1185">Reference proteome</keyword>
<feature type="domain" description="CCR4-NOT transcription complex subunit 1 CAF1-binding" evidence="16">
    <location>
        <begin position="1051"/>
        <end position="1278"/>
    </location>
</feature>
<reference evidence="21 22" key="1">
    <citation type="submission" date="2015-09" db="EMBL/GenBank/DDBJ databases">
        <title>Draft genome of the scarab beetle Oryctes borbonicus.</title>
        <authorList>
            <person name="Meyer J.M."/>
            <person name="Markov G.V."/>
            <person name="Baskaran P."/>
            <person name="Herrmann M."/>
            <person name="Sommer R.J."/>
            <person name="Roedelsperger C."/>
        </authorList>
    </citation>
    <scope>NUCLEOTIDE SEQUENCE [LARGE SCALE GENOMIC DNA]</scope>
    <source>
        <strain evidence="21">OB123</strain>
        <tissue evidence="21">Whole animal</tissue>
    </source>
</reference>
<evidence type="ECO:0000256" key="7">
    <source>
        <dbReference type="ARBA" id="ARBA00023158"/>
    </source>
</evidence>
<dbReference type="Pfam" id="PF16418">
    <property type="entry name" value="CNOT1_HEAT"/>
    <property type="match status" value="1"/>
</dbReference>
<evidence type="ECO:0000259" key="15">
    <source>
        <dbReference type="Pfam" id="PF12842"/>
    </source>
</evidence>
<dbReference type="InterPro" id="IPR055454">
    <property type="entry name" value="CNOT1-like_NOT1_connector"/>
</dbReference>
<feature type="domain" description="CCR4-NOT transcription complex subunit 1-like NOT1 connector" evidence="20">
    <location>
        <begin position="1611"/>
        <end position="1814"/>
    </location>
</feature>
<keyword evidence="4" id="KW-0678">Repressor</keyword>
<evidence type="ECO:0000256" key="11">
    <source>
        <dbReference type="ARBA" id="ARBA00032531"/>
    </source>
</evidence>
<dbReference type="FunFam" id="1.25.40.790:FF:000001">
    <property type="entry name" value="Ccr4-not transcription complex subunit 1 isoform"/>
    <property type="match status" value="1"/>
</dbReference>
<name>A0A0T6B0C5_9SCAR</name>
<gene>
    <name evidence="21" type="ORF">AMK59_5519</name>
</gene>
<accession>A0A0T6B0C5</accession>
<evidence type="ECO:0000256" key="1">
    <source>
        <dbReference type="ARBA" id="ARBA00004123"/>
    </source>
</evidence>
<protein>
    <recommendedName>
        <fullName evidence="12">CCR4-NOT transcription complex subunit 1</fullName>
    </recommendedName>
    <alternativeName>
        <fullName evidence="11">CCR4-associated factor 1</fullName>
    </alternativeName>
</protein>
<feature type="domain" description="CCR4-Not complex component Not1 C-terminal" evidence="14">
    <location>
        <begin position="1995"/>
        <end position="2354"/>
    </location>
</feature>
<evidence type="ECO:0000313" key="21">
    <source>
        <dbReference type="EMBL" id="KRT80777.1"/>
    </source>
</evidence>
<dbReference type="Pfam" id="PF23590">
    <property type="entry name" value="NOT1_connector"/>
    <property type="match status" value="1"/>
</dbReference>
<dbReference type="GO" id="GO:0030015">
    <property type="term" value="C:CCR4-NOT core complex"/>
    <property type="evidence" value="ECO:0007669"/>
    <property type="project" value="InterPro"/>
</dbReference>
<dbReference type="FunFam" id="1.25.40.800:FF:000001">
    <property type="entry name" value="CCR4-NOT transcription complex subunit 1"/>
    <property type="match status" value="1"/>
</dbReference>
<dbReference type="FunFam" id="1.25.40.840:FF:000001">
    <property type="entry name" value="Ccr4-not transcription complex subunit 1 isoform"/>
    <property type="match status" value="1"/>
</dbReference>
<sequence length="2366" mass="266593">MNLDSLSFTLSQISYLVASLTKKNNKQVVADLSKLVTLHGLEADRHLLQCLFSSVDFTETSSKITAPTPQSQVLLDQCSSLLNKPSLLSSICYITDKPINNQKTLKVGPQFFQQLCKCLRLSPVQEVVFALALCHSSNEELVTCSQNHLRHCVPVLVKSYIDTEGSSSQHAGGLHETTPEVLHLILSVILKSPKEVGLSNDIHTTFLNTLKKDFPKDIVPVVLAPLVYPEQCEIAPEMSSEGPGLTGGMLDASLSDMIRELGYGFTSSVEECRSTLLKLVGRDISSMHVARILSVMCQPNSGFEESLNIQQPGSFNKSLEGRTWNVDVFVQALKEISPNLQWGSVIRELDHPNFVIKDRTGLCTLISALKMGLQNNGFYPETFPVDHLYRRWNNYEGQFSLIQHILKNPDVFCFLDYPCTTVTVDMLKTPPEQDSKELDSWRSLSLIELLLQLSECNNLYRPVSELFNVPMQSCPDVLVLALLQIHGSVTILRQELLTNLIPIFLGNHPNSAVILHHAWHTQTLNFKSIIMHSMAQWYTGGGGDHDQTKLSRILDVAQDLKALSMLLNAQSAQSYPFIIDLACLASRREYLKLEKWLTDKIREHGENFVMACIKFLHRRCPQLLGKADDSLTKIPPLPTETLSTIMMCLQSCAGSFSAECQEAILSLTSSCSLYLKARQQPSTLIRSHRAMDGPFNPTTIGQLYNPTTVDPIAGIGTSLANMNLGGPGNTAFNLQGGLGQLVPSPGSPSRILAGPGPSNSPFPMMPLQHQGPVGTGASLVSNVNSIGNLSRMGPNPALDKPRIPETSLFPDMLNVSKDIEDEANSYFQRIYNHPPHPTLTIDEVLDMLKRFQDSPVKRERDVFNCMLRNLFEEYRFFPQYPDKELYITAQLFGGIIERGLVPSYVYQGLALRFVLEALRKSEGSKMYYFGIVALDRFKSRLKDYHKYCEHVRAIPHFNEFPPHLIEYVEYGLQSSEPPSKPQGSVLPASLATMIAPINNNTGAQVYKSNSSTAISSKTSTTSATSLGTRPSIANATNIDTLLVATEKDEKITSPPESLQDKTAFIFNNLSQLNLQSKCDELRDIVSDEHWAWISQYLVMKRASIELNFHALYSNFLDVLKVPDVNRMVTKETYRNIKVLLRADKVIANFSDRISDYRSLLKNLGHWLGMLTLARNKPILQNDLDLKSLLVEAYYKGQQELLYVVPFVAKILESCAKSKVFKPPNPWTMAIMNVLAELHQEPELKLNLKFEIEVLCKNLEIDVSQLKPSVYLKDPERLRKIEYQLSQPLKKDNSQVAVSQLNIPTTSLNEPELTGVPGQTASSPPVMPNNSTTPTSSVAAPEPRFSYMDIQLAGSAALQNHLTINPSILLFQSQPQLKQLVRTAVERAVNEWVLPVAERAIKIALQTCEHIIRKDFALDFEENRMRMAAHYMVRNLTAGMAMITCRDQLLASITTQMKGTLQNAMAGATVPQKEMIDQAATIIAQENMELGCAFIQKTAIEKAIPEIDKRLLSEYELRKIARQEGRRYCDAIALTYQAERMPEQIRLKVGGVTPQQMAVYEEFARNIPGFLPMTERDTAMFIPKPTLPIEPQPHPPTPFQVPQSVPSDDLSTLLEKLALEVDQFVQATSGSATYALLSSNMLVIRDLLITAIHNRELVSTVAIIQKCVEALQENVTQNDAEHVMHRFKEIIIRVLKSLQDPRALGQQVTNAKVTRFLTDFRDDMRFNEHAAEILIRAGLVNLSTFDVALAQYMESTPNCRAMNMAIMLVQNLLVDDRTNQFISEHEMYHTIDTLIKINSHARQPPESLSNIIDMLKHHQENTFFGDRTPGGPTVHIHNGILQYEDPPGLMEKTDYLIREWINIYNSQPTGRDSTKAFSIFVHQMNMNGILKTDDLITRFFRLSTQLCVESVYRHMTDQSLTGNHLRVKCYNTLDAFVRLVALLVKHSGDSSNTTTKIHLLNKVLGIVAGCLLQDHEQRLVEFQQLPYHRIFIMLFLELNTPEPVLEAINYHVLTAYCHTLHILRPSKAAGFCYAWLELVSHRVFMGRMLAVTPQQKGWAMYAQLLIDLFKYLAPFLRNAELAKPVTMLYKGTLRVLLVLLHDFPEFLCDYHYGFCDVIPPNCIQMRNLILSAFPRNMRLPDPFTPNLKVDILQEITFGPRVLNNFASMITPTSFKKDLDTYLKSRAPVTFLSDLRSNLQVSQESGMRYNIPLMNALVLYVGTQAISYIRGKNLTPNMSTIAHSAHMDIFQNLAVDLDTEGRYLFLNSIANQLRYPNSHTHYFSCTLLYLFAEANTEAIQEQITRVLLERLIVNRPHPWGLLITFIELIKNPTYKFWSHEFVHCASEIEKLFESVARSCFVQKTAVQA</sequence>
<comment type="caution">
    <text evidence="21">The sequence shown here is derived from an EMBL/GenBank/DDBJ whole genome shotgun (WGS) entry which is preliminary data.</text>
</comment>
<keyword evidence="9" id="KW-0539">Nucleus</keyword>
<dbReference type="InterPro" id="IPR032193">
    <property type="entry name" value="CNOT1_TTP_bind"/>
</dbReference>
<dbReference type="InterPro" id="IPR024557">
    <property type="entry name" value="CNOT1_dom_4"/>
</dbReference>
<feature type="domain" description="CCR4-NOT transcription complex subunit 1" evidence="15">
    <location>
        <begin position="1374"/>
        <end position="1521"/>
    </location>
</feature>
<dbReference type="InterPro" id="IPR038535">
    <property type="entry name" value="CNOT1_TTP_bind_sf"/>
</dbReference>
<feature type="non-terminal residue" evidence="21">
    <location>
        <position position="2366"/>
    </location>
</feature>
<evidence type="ECO:0000259" key="18">
    <source>
        <dbReference type="Pfam" id="PF16418"/>
    </source>
</evidence>
<dbReference type="OrthoDB" id="1933107at2759"/>
<evidence type="ECO:0000259" key="19">
    <source>
        <dbReference type="Pfam" id="PF22940"/>
    </source>
</evidence>
<evidence type="ECO:0000256" key="8">
    <source>
        <dbReference type="ARBA" id="ARBA00023163"/>
    </source>
</evidence>
<keyword evidence="7" id="KW-0943">RNA-mediated gene silencing</keyword>
<comment type="similarity">
    <text evidence="10">Belongs to the CNOT1 family.</text>
</comment>
<keyword evidence="3" id="KW-0963">Cytoplasm</keyword>
<feature type="region of interest" description="Disordered" evidence="13">
    <location>
        <begin position="1306"/>
        <end position="1339"/>
    </location>
</feature>
<feature type="compositionally biased region" description="Polar residues" evidence="13">
    <location>
        <begin position="1316"/>
        <end position="1337"/>
    </location>
</feature>
<dbReference type="Pfam" id="PF22940">
    <property type="entry name" value="CNOT1_1st"/>
    <property type="match status" value="1"/>
</dbReference>
<feature type="domain" description="CCR4-NOT transcription complex subunit 1 TTP binding" evidence="17">
    <location>
        <begin position="814"/>
        <end position="979"/>
    </location>
</feature>
<dbReference type="GO" id="GO:0060090">
    <property type="term" value="F:molecular adaptor activity"/>
    <property type="evidence" value="ECO:0007669"/>
    <property type="project" value="TreeGrafter"/>
</dbReference>
<evidence type="ECO:0000259" key="16">
    <source>
        <dbReference type="Pfam" id="PF16415"/>
    </source>
</evidence>
<dbReference type="Gene3D" id="1.25.40.840">
    <property type="entry name" value="CCR4-NOT transcription complex subunit 1 TTP binding domain"/>
    <property type="match status" value="1"/>
</dbReference>
<keyword evidence="8" id="KW-0804">Transcription</keyword>
<evidence type="ECO:0000256" key="5">
    <source>
        <dbReference type="ARBA" id="ARBA00022845"/>
    </source>
</evidence>
<dbReference type="GO" id="GO:0031047">
    <property type="term" value="P:regulatory ncRNA-mediated gene silencing"/>
    <property type="evidence" value="ECO:0007669"/>
    <property type="project" value="UniProtKB-KW"/>
</dbReference>
<comment type="subcellular location">
    <subcellularLocation>
        <location evidence="2">Cytoplasm</location>
    </subcellularLocation>
    <subcellularLocation>
        <location evidence="1">Nucleus</location>
    </subcellularLocation>
</comment>
<evidence type="ECO:0000259" key="20">
    <source>
        <dbReference type="Pfam" id="PF23590"/>
    </source>
</evidence>
<feature type="domain" description="CCR4-NOT transcription complex subunit 1 N-terminal" evidence="19">
    <location>
        <begin position="29"/>
        <end position="226"/>
    </location>
</feature>
<dbReference type="Pfam" id="PF04054">
    <property type="entry name" value="Not1"/>
    <property type="match status" value="1"/>
</dbReference>
<organism evidence="21 22">
    <name type="scientific">Oryctes borbonicus</name>
    <dbReference type="NCBI Taxonomy" id="1629725"/>
    <lineage>
        <taxon>Eukaryota</taxon>
        <taxon>Metazoa</taxon>
        <taxon>Ecdysozoa</taxon>
        <taxon>Arthropoda</taxon>
        <taxon>Hexapoda</taxon>
        <taxon>Insecta</taxon>
        <taxon>Pterygota</taxon>
        <taxon>Neoptera</taxon>
        <taxon>Endopterygota</taxon>
        <taxon>Coleoptera</taxon>
        <taxon>Polyphaga</taxon>
        <taxon>Scarabaeiformia</taxon>
        <taxon>Scarabaeidae</taxon>
        <taxon>Dynastinae</taxon>
        <taxon>Oryctes</taxon>
    </lineage>
</organism>
<feature type="domain" description="CCR4-NOT transcription complex subunit 1 HEAT repeat" evidence="18">
    <location>
        <begin position="494"/>
        <end position="650"/>
    </location>
</feature>
<evidence type="ECO:0000313" key="22">
    <source>
        <dbReference type="Proteomes" id="UP000051574"/>
    </source>
</evidence>
<evidence type="ECO:0000259" key="17">
    <source>
        <dbReference type="Pfam" id="PF16417"/>
    </source>
</evidence>
<keyword evidence="6" id="KW-0805">Transcription regulation</keyword>
<dbReference type="Pfam" id="PF16415">
    <property type="entry name" value="CNOT1_CAF1_bind"/>
    <property type="match status" value="1"/>
</dbReference>
<dbReference type="GO" id="GO:0017148">
    <property type="term" value="P:negative regulation of translation"/>
    <property type="evidence" value="ECO:0007669"/>
    <property type="project" value="InterPro"/>
</dbReference>